<accession>A0A7V5J125</accession>
<proteinExistence type="predicted"/>
<dbReference type="AlphaFoldDB" id="A0A7V5J125"/>
<keyword evidence="1" id="KW-0472">Membrane</keyword>
<comment type="caution">
    <text evidence="2">The sequence shown here is derived from an EMBL/GenBank/DDBJ whole genome shotgun (WGS) entry which is preliminary data.</text>
</comment>
<dbReference type="EMBL" id="DRNS01000056">
    <property type="protein sequence ID" value="HHH14219.1"/>
    <property type="molecule type" value="Genomic_DNA"/>
</dbReference>
<name>A0A7V5J125_UNCKA</name>
<organism evidence="2">
    <name type="scientific">candidate division WWE3 bacterium</name>
    <dbReference type="NCBI Taxonomy" id="2053526"/>
    <lineage>
        <taxon>Bacteria</taxon>
        <taxon>Katanobacteria</taxon>
    </lineage>
</organism>
<feature type="non-terminal residue" evidence="2">
    <location>
        <position position="88"/>
    </location>
</feature>
<dbReference type="Proteomes" id="UP000886106">
    <property type="component" value="Unassembled WGS sequence"/>
</dbReference>
<feature type="transmembrane region" description="Helical" evidence="1">
    <location>
        <begin position="12"/>
        <end position="32"/>
    </location>
</feature>
<evidence type="ECO:0000313" key="2">
    <source>
        <dbReference type="EMBL" id="HHH14219.1"/>
    </source>
</evidence>
<keyword evidence="1" id="KW-1133">Transmembrane helix</keyword>
<feature type="transmembrane region" description="Helical" evidence="1">
    <location>
        <begin position="52"/>
        <end position="76"/>
    </location>
</feature>
<reference evidence="2" key="1">
    <citation type="journal article" date="2020" name="mSystems">
        <title>Genome- and Community-Level Interaction Insights into Carbon Utilization and Element Cycling Functions of Hydrothermarchaeota in Hydrothermal Sediment.</title>
        <authorList>
            <person name="Zhou Z."/>
            <person name="Liu Y."/>
            <person name="Xu W."/>
            <person name="Pan J."/>
            <person name="Luo Z.H."/>
            <person name="Li M."/>
        </authorList>
    </citation>
    <scope>NUCLEOTIDE SEQUENCE [LARGE SCALE GENOMIC DNA]</scope>
    <source>
        <strain evidence="2">HyVt-517</strain>
    </source>
</reference>
<evidence type="ECO:0000256" key="1">
    <source>
        <dbReference type="SAM" id="Phobius"/>
    </source>
</evidence>
<sequence length="88" mass="9618">MKNISIFLGRRFITNIIITFFAFVLNEPLVFGAQNAGATQPDDEIKMVVEKIYNLVLPIAVAIAVIKLLIALFTLATSQGDPGKLNNV</sequence>
<keyword evidence="1" id="KW-0812">Transmembrane</keyword>
<protein>
    <submittedName>
        <fullName evidence="2">Uncharacterized protein</fullName>
    </submittedName>
</protein>
<gene>
    <name evidence="2" type="ORF">ENJ78_00745</name>
</gene>